<dbReference type="InParanoid" id="A0A1Y2MB06"/>
<evidence type="ECO:0000313" key="10">
    <source>
        <dbReference type="Proteomes" id="UP000193240"/>
    </source>
</evidence>
<reference evidence="9 10" key="1">
    <citation type="journal article" date="2017" name="Genome Announc.">
        <title>Genome sequence of the saprophytic ascomycete Epicoccum nigrum ICMP 19927 strain isolated from New Zealand.</title>
        <authorList>
            <person name="Fokin M."/>
            <person name="Fleetwood D."/>
            <person name="Weir B.S."/>
            <person name="Villas-Boas S.G."/>
        </authorList>
    </citation>
    <scope>NUCLEOTIDE SEQUENCE [LARGE SCALE GENOMIC DNA]</scope>
    <source>
        <strain evidence="9 10">ICMP 19927</strain>
    </source>
</reference>
<dbReference type="GO" id="GO:0050897">
    <property type="term" value="F:cobalt ion binding"/>
    <property type="evidence" value="ECO:0007669"/>
    <property type="project" value="TreeGrafter"/>
</dbReference>
<keyword evidence="10" id="KW-1185">Reference proteome</keyword>
<keyword evidence="7 8" id="KW-0472">Membrane</keyword>
<dbReference type="GO" id="GO:0015087">
    <property type="term" value="F:cobalt ion transmembrane transporter activity"/>
    <property type="evidence" value="ECO:0007669"/>
    <property type="project" value="TreeGrafter"/>
</dbReference>
<dbReference type="Gene3D" id="1.20.58.340">
    <property type="entry name" value="Magnesium transport protein CorA, transmembrane region"/>
    <property type="match status" value="1"/>
</dbReference>
<dbReference type="SUPFAM" id="SSF144083">
    <property type="entry name" value="Magnesium transport protein CorA, transmembrane region"/>
    <property type="match status" value="1"/>
</dbReference>
<evidence type="ECO:0000256" key="1">
    <source>
        <dbReference type="ARBA" id="ARBA00004651"/>
    </source>
</evidence>
<evidence type="ECO:0000256" key="8">
    <source>
        <dbReference type="SAM" id="Phobius"/>
    </source>
</evidence>
<keyword evidence="4" id="KW-1003">Cell membrane</keyword>
<dbReference type="GO" id="GO:0005886">
    <property type="term" value="C:plasma membrane"/>
    <property type="evidence" value="ECO:0007669"/>
    <property type="project" value="UniProtKB-SubCell"/>
</dbReference>
<dbReference type="InterPro" id="IPR045863">
    <property type="entry name" value="CorA_TM1_TM2"/>
</dbReference>
<gene>
    <name evidence="9" type="ORF">B5807_02920</name>
</gene>
<sequence length="392" mass="45633">MVLAKVLQLSRSTGRWSAQSMELGYLMGKTHRLSCIVFLPKSTYPNNLAERGKLLQYFDVPKLVCTDMADRCNGYFGGREDYDETGTTKSYTIWFRCLVKATSGFPPTYTWYEMTFLSIWEPDCYMLLCIDTPNEFREELQHSLEREQKLDLQDPFAFFLPLMDQIITLYDHSVWGIRDLIRQVEKTREDHLAIDTDFSQLHEISRHATHSKETLSVTADSMDAMRQCHLNFHQLTNNGRWLATQQQISFQGQLICNLKLRAQANQERLQSEITLAYNRITQRDSKVMLDISSATKSDSKAMKTVALVTMVFLPATFTSAVFSMSFFNFSPETDKWTVSSKFWLYWIVAIPLTGLTMLFWLFFLRETGARRISAAVRVWEWRRRQHTQVGKA</sequence>
<evidence type="ECO:0000256" key="6">
    <source>
        <dbReference type="ARBA" id="ARBA00022989"/>
    </source>
</evidence>
<dbReference type="PANTHER" id="PTHR46494:SF1">
    <property type="entry name" value="CORA FAMILY METAL ION TRANSPORTER (EUROFUNG)"/>
    <property type="match status" value="1"/>
</dbReference>
<dbReference type="InterPro" id="IPR045861">
    <property type="entry name" value="CorA_cytoplasmic_dom"/>
</dbReference>
<dbReference type="SUPFAM" id="SSF143865">
    <property type="entry name" value="CorA soluble domain-like"/>
    <property type="match status" value="1"/>
</dbReference>
<dbReference type="GO" id="GO:0000287">
    <property type="term" value="F:magnesium ion binding"/>
    <property type="evidence" value="ECO:0007669"/>
    <property type="project" value="TreeGrafter"/>
</dbReference>
<feature type="transmembrane region" description="Helical" evidence="8">
    <location>
        <begin position="342"/>
        <end position="363"/>
    </location>
</feature>
<evidence type="ECO:0000256" key="7">
    <source>
        <dbReference type="ARBA" id="ARBA00023136"/>
    </source>
</evidence>
<dbReference type="EMBL" id="KZ107839">
    <property type="protein sequence ID" value="OSS53306.1"/>
    <property type="molecule type" value="Genomic_DNA"/>
</dbReference>
<name>A0A1Y2MB06_EPING</name>
<comment type="subcellular location">
    <subcellularLocation>
        <location evidence="1">Cell membrane</location>
        <topology evidence="1">Multi-pass membrane protein</topology>
    </subcellularLocation>
</comment>
<dbReference type="PANTHER" id="PTHR46494">
    <property type="entry name" value="CORA FAMILY METAL ION TRANSPORTER (EUROFUNG)"/>
    <property type="match status" value="1"/>
</dbReference>
<keyword evidence="5 8" id="KW-0812">Transmembrane</keyword>
<protein>
    <submittedName>
        <fullName evidence="9">Uncharacterized protein</fullName>
    </submittedName>
</protein>
<evidence type="ECO:0000256" key="3">
    <source>
        <dbReference type="ARBA" id="ARBA00022448"/>
    </source>
</evidence>
<proteinExistence type="inferred from homology"/>
<dbReference type="GO" id="GO:0015095">
    <property type="term" value="F:magnesium ion transmembrane transporter activity"/>
    <property type="evidence" value="ECO:0007669"/>
    <property type="project" value="TreeGrafter"/>
</dbReference>
<dbReference type="AlphaFoldDB" id="A0A1Y2MB06"/>
<accession>A0A1Y2MB06</accession>
<organism evidence="9 10">
    <name type="scientific">Epicoccum nigrum</name>
    <name type="common">Soil fungus</name>
    <name type="synonym">Epicoccum purpurascens</name>
    <dbReference type="NCBI Taxonomy" id="105696"/>
    <lineage>
        <taxon>Eukaryota</taxon>
        <taxon>Fungi</taxon>
        <taxon>Dikarya</taxon>
        <taxon>Ascomycota</taxon>
        <taxon>Pezizomycotina</taxon>
        <taxon>Dothideomycetes</taxon>
        <taxon>Pleosporomycetidae</taxon>
        <taxon>Pleosporales</taxon>
        <taxon>Pleosporineae</taxon>
        <taxon>Didymellaceae</taxon>
        <taxon>Epicoccum</taxon>
    </lineage>
</organism>
<keyword evidence="3" id="KW-0813">Transport</keyword>
<evidence type="ECO:0000256" key="2">
    <source>
        <dbReference type="ARBA" id="ARBA00009765"/>
    </source>
</evidence>
<dbReference type="Proteomes" id="UP000193240">
    <property type="component" value="Unassembled WGS sequence"/>
</dbReference>
<dbReference type="STRING" id="105696.A0A1Y2MB06"/>
<feature type="transmembrane region" description="Helical" evidence="8">
    <location>
        <begin position="305"/>
        <end position="330"/>
    </location>
</feature>
<dbReference type="OMA" id="WESNGFF"/>
<keyword evidence="6 8" id="KW-1133">Transmembrane helix</keyword>
<evidence type="ECO:0000256" key="5">
    <source>
        <dbReference type="ARBA" id="ARBA00022692"/>
    </source>
</evidence>
<dbReference type="Pfam" id="PF01544">
    <property type="entry name" value="CorA"/>
    <property type="match status" value="1"/>
</dbReference>
<evidence type="ECO:0000256" key="4">
    <source>
        <dbReference type="ARBA" id="ARBA00022475"/>
    </source>
</evidence>
<dbReference type="InterPro" id="IPR002523">
    <property type="entry name" value="MgTranspt_CorA/ZnTranspt_ZntB"/>
</dbReference>
<comment type="similarity">
    <text evidence="2">Belongs to the CorA metal ion transporter (MIT) (TC 1.A.35) family.</text>
</comment>
<evidence type="ECO:0000313" key="9">
    <source>
        <dbReference type="EMBL" id="OSS53306.1"/>
    </source>
</evidence>